<evidence type="ECO:0000256" key="2">
    <source>
        <dbReference type="ARBA" id="ARBA00034247"/>
    </source>
</evidence>
<organism evidence="5 6">
    <name type="scientific">Rheinheimera marina</name>
    <dbReference type="NCBI Taxonomy" id="1774958"/>
    <lineage>
        <taxon>Bacteria</taxon>
        <taxon>Pseudomonadati</taxon>
        <taxon>Pseudomonadota</taxon>
        <taxon>Gammaproteobacteria</taxon>
        <taxon>Chromatiales</taxon>
        <taxon>Chromatiaceae</taxon>
        <taxon>Rheinheimera</taxon>
    </lineage>
</organism>
<gene>
    <name evidence="5" type="ORF">ACFO3I_10905</name>
</gene>
<dbReference type="Pfam" id="PF24820">
    <property type="entry name" value="Diguanyl_cycl_sensor"/>
    <property type="match status" value="1"/>
</dbReference>
<evidence type="ECO:0000259" key="4">
    <source>
        <dbReference type="PROSITE" id="PS50887"/>
    </source>
</evidence>
<dbReference type="Proteomes" id="UP001595962">
    <property type="component" value="Unassembled WGS sequence"/>
</dbReference>
<evidence type="ECO:0000313" key="6">
    <source>
        <dbReference type="Proteomes" id="UP001595962"/>
    </source>
</evidence>
<sequence>MKTSTETFPPFPEKTTADAGANVLAFHPQQGSLADLPTEPKSKTAGKTTASTAAVAAQPGPAPQQPVSPAQQQLNTALLWVHAMVDAAVLVNAKGKILGINRFAARYLGTTPDALMGHCWPDFMIKRHQPRYLSLVDSALKDLSSPQHGLAEVSLIKVNGELKDVELSVSRLPLAEPTWLVLMRDLSFYKEECMKLHMLASTDALTALPNRRFFDQQLQQLWQECQRKQSPLSVLVIDVDFFKQFNDQHGHMQGDECLRRVAAALSLALPAGVGLVARYGGEEFAMLLPHHNAEMAQQVALNVQRQVQQLDFCEQGLTADVTVSVSQGIATESRGLYPNAQALLAAADTALYRAKSEGRDRIGQSC</sequence>
<dbReference type="Pfam" id="PF00990">
    <property type="entry name" value="GGDEF"/>
    <property type="match status" value="1"/>
</dbReference>
<reference evidence="6" key="1">
    <citation type="journal article" date="2019" name="Int. J. Syst. Evol. Microbiol.">
        <title>The Global Catalogue of Microorganisms (GCM) 10K type strain sequencing project: providing services to taxonomists for standard genome sequencing and annotation.</title>
        <authorList>
            <consortium name="The Broad Institute Genomics Platform"/>
            <consortium name="The Broad Institute Genome Sequencing Center for Infectious Disease"/>
            <person name="Wu L."/>
            <person name="Ma J."/>
        </authorList>
    </citation>
    <scope>NUCLEOTIDE SEQUENCE [LARGE SCALE GENOMIC DNA]</scope>
    <source>
        <strain evidence="6">DT28</strain>
    </source>
</reference>
<dbReference type="PANTHER" id="PTHR45138">
    <property type="entry name" value="REGULATORY COMPONENTS OF SENSORY TRANSDUCTION SYSTEM"/>
    <property type="match status" value="1"/>
</dbReference>
<dbReference type="NCBIfam" id="TIGR00254">
    <property type="entry name" value="GGDEF"/>
    <property type="match status" value="1"/>
</dbReference>
<keyword evidence="5" id="KW-0808">Transferase</keyword>
<feature type="region of interest" description="Disordered" evidence="3">
    <location>
        <begin position="1"/>
        <end position="20"/>
    </location>
</feature>
<dbReference type="InterPro" id="IPR000160">
    <property type="entry name" value="GGDEF_dom"/>
</dbReference>
<dbReference type="PANTHER" id="PTHR45138:SF9">
    <property type="entry name" value="DIGUANYLATE CYCLASE DGCM-RELATED"/>
    <property type="match status" value="1"/>
</dbReference>
<protein>
    <recommendedName>
        <fullName evidence="1">diguanylate cyclase</fullName>
        <ecNumber evidence="1">2.7.7.65</ecNumber>
    </recommendedName>
</protein>
<evidence type="ECO:0000256" key="3">
    <source>
        <dbReference type="SAM" id="MobiDB-lite"/>
    </source>
</evidence>
<feature type="domain" description="GGDEF" evidence="4">
    <location>
        <begin position="230"/>
        <end position="366"/>
    </location>
</feature>
<evidence type="ECO:0000256" key="1">
    <source>
        <dbReference type="ARBA" id="ARBA00012528"/>
    </source>
</evidence>
<comment type="catalytic activity">
    <reaction evidence="2">
        <text>2 GTP = 3',3'-c-di-GMP + 2 diphosphate</text>
        <dbReference type="Rhea" id="RHEA:24898"/>
        <dbReference type="ChEBI" id="CHEBI:33019"/>
        <dbReference type="ChEBI" id="CHEBI:37565"/>
        <dbReference type="ChEBI" id="CHEBI:58805"/>
        <dbReference type="EC" id="2.7.7.65"/>
    </reaction>
</comment>
<dbReference type="RefSeq" id="WP_377334017.1">
    <property type="nucleotide sequence ID" value="NZ_JBHSGB010000010.1"/>
</dbReference>
<accession>A0ABV9JMP4</accession>
<dbReference type="GO" id="GO:0052621">
    <property type="term" value="F:diguanylate cyclase activity"/>
    <property type="evidence" value="ECO:0007669"/>
    <property type="project" value="UniProtKB-EC"/>
</dbReference>
<dbReference type="Gene3D" id="3.30.450.20">
    <property type="entry name" value="PAS domain"/>
    <property type="match status" value="1"/>
</dbReference>
<dbReference type="InterPro" id="IPR000014">
    <property type="entry name" value="PAS"/>
</dbReference>
<dbReference type="SMART" id="SM00091">
    <property type="entry name" value="PAS"/>
    <property type="match status" value="1"/>
</dbReference>
<evidence type="ECO:0000313" key="5">
    <source>
        <dbReference type="EMBL" id="MFC4655521.1"/>
    </source>
</evidence>
<dbReference type="CDD" id="cd00130">
    <property type="entry name" value="PAS"/>
    <property type="match status" value="1"/>
</dbReference>
<dbReference type="SUPFAM" id="SSF55785">
    <property type="entry name" value="PYP-like sensor domain (PAS domain)"/>
    <property type="match status" value="1"/>
</dbReference>
<dbReference type="SUPFAM" id="SSF55073">
    <property type="entry name" value="Nucleotide cyclase"/>
    <property type="match status" value="1"/>
</dbReference>
<dbReference type="NCBIfam" id="TIGR00229">
    <property type="entry name" value="sensory_box"/>
    <property type="match status" value="1"/>
</dbReference>
<keyword evidence="5" id="KW-0548">Nucleotidyltransferase</keyword>
<dbReference type="PROSITE" id="PS50887">
    <property type="entry name" value="GGDEF"/>
    <property type="match status" value="1"/>
</dbReference>
<dbReference type="Gene3D" id="3.30.70.270">
    <property type="match status" value="1"/>
</dbReference>
<comment type="caution">
    <text evidence="5">The sequence shown here is derived from an EMBL/GenBank/DDBJ whole genome shotgun (WGS) entry which is preliminary data.</text>
</comment>
<name>A0ABV9JMP4_9GAMM</name>
<dbReference type="InterPro" id="IPR029787">
    <property type="entry name" value="Nucleotide_cyclase"/>
</dbReference>
<keyword evidence="6" id="KW-1185">Reference proteome</keyword>
<dbReference type="InterPro" id="IPR059127">
    <property type="entry name" value="Diguanyl_cycl_sensor_dom"/>
</dbReference>
<dbReference type="EMBL" id="JBHSGB010000010">
    <property type="protein sequence ID" value="MFC4655521.1"/>
    <property type="molecule type" value="Genomic_DNA"/>
</dbReference>
<dbReference type="EC" id="2.7.7.65" evidence="1"/>
<dbReference type="InterPro" id="IPR035965">
    <property type="entry name" value="PAS-like_dom_sf"/>
</dbReference>
<dbReference type="CDD" id="cd01949">
    <property type="entry name" value="GGDEF"/>
    <property type="match status" value="1"/>
</dbReference>
<dbReference type="InterPro" id="IPR043128">
    <property type="entry name" value="Rev_trsase/Diguanyl_cyclase"/>
</dbReference>
<feature type="compositionally biased region" description="Low complexity" evidence="3">
    <location>
        <begin position="43"/>
        <end position="59"/>
    </location>
</feature>
<feature type="region of interest" description="Disordered" evidence="3">
    <location>
        <begin position="28"/>
        <end position="69"/>
    </location>
</feature>
<dbReference type="InterPro" id="IPR050469">
    <property type="entry name" value="Diguanylate_Cyclase"/>
</dbReference>
<proteinExistence type="predicted"/>
<dbReference type="SMART" id="SM00267">
    <property type="entry name" value="GGDEF"/>
    <property type="match status" value="1"/>
</dbReference>